<evidence type="ECO:0000259" key="1">
    <source>
        <dbReference type="Pfam" id="PF10551"/>
    </source>
</evidence>
<dbReference type="InterPro" id="IPR018289">
    <property type="entry name" value="MULE_transposase_dom"/>
</dbReference>
<accession>A0AAQ3QK55</accession>
<feature type="domain" description="MULE transposase" evidence="1">
    <location>
        <begin position="278"/>
        <end position="353"/>
    </location>
</feature>
<evidence type="ECO:0000313" key="2">
    <source>
        <dbReference type="EMBL" id="WOL11085.1"/>
    </source>
</evidence>
<dbReference type="Proteomes" id="UP001327560">
    <property type="component" value="Chromosome 6"/>
</dbReference>
<sequence length="386" mass="44517">MDNNQHKLEQEGMVTRPISKEWNYSSIMNNTNNHEVHHIDSSCYSIDDDLIPEEVLSFVVPDTTVTSKLTTQQTANVVQSVVTVVLPIDLNNSPNFYDGLYDWIEEELHIDFTPDEEHINFTADDLREEKDYGLEQTLYEERVEDTQSPEGDETRITNLNSFDHDETESTKLYLHQGMFTVVNFVNNHTCTVSRLNLDYKECSAKFIVNQIKDQLVGNQKYTPAMIITEIQKSFGVRVSYKKAYNALHIALVSVRGEFAESYKDLPSYLRELRIHDHATAIDSKSGLFPIAFAVCDIERRESWEWFLEEFVNCVPEFRSFSIMSDRNLSILAVIRIVFLEAHHGYCMVHLAKNLVHDDRSRTGAGFFWGAARATSLHTFNECMLKM</sequence>
<keyword evidence="3" id="KW-1185">Reference proteome</keyword>
<name>A0AAQ3QK55_9LILI</name>
<gene>
    <name evidence="2" type="ORF">Cni_G19846</name>
</gene>
<evidence type="ECO:0000313" key="3">
    <source>
        <dbReference type="Proteomes" id="UP001327560"/>
    </source>
</evidence>
<dbReference type="EMBL" id="CP136895">
    <property type="protein sequence ID" value="WOL11085.1"/>
    <property type="molecule type" value="Genomic_DNA"/>
</dbReference>
<dbReference type="AlphaFoldDB" id="A0AAQ3QK55"/>
<dbReference type="PANTHER" id="PTHR31973">
    <property type="entry name" value="POLYPROTEIN, PUTATIVE-RELATED"/>
    <property type="match status" value="1"/>
</dbReference>
<dbReference type="Pfam" id="PF10551">
    <property type="entry name" value="MULE"/>
    <property type="match status" value="1"/>
</dbReference>
<reference evidence="2 3" key="1">
    <citation type="submission" date="2023-10" db="EMBL/GenBank/DDBJ databases">
        <title>Chromosome-scale genome assembly provides insights into flower coloration mechanisms of Canna indica.</title>
        <authorList>
            <person name="Li C."/>
        </authorList>
    </citation>
    <scope>NUCLEOTIDE SEQUENCE [LARGE SCALE GENOMIC DNA]</scope>
    <source>
        <tissue evidence="2">Flower</tissue>
    </source>
</reference>
<proteinExistence type="predicted"/>
<organism evidence="2 3">
    <name type="scientific">Canna indica</name>
    <name type="common">Indian-shot</name>
    <dbReference type="NCBI Taxonomy" id="4628"/>
    <lineage>
        <taxon>Eukaryota</taxon>
        <taxon>Viridiplantae</taxon>
        <taxon>Streptophyta</taxon>
        <taxon>Embryophyta</taxon>
        <taxon>Tracheophyta</taxon>
        <taxon>Spermatophyta</taxon>
        <taxon>Magnoliopsida</taxon>
        <taxon>Liliopsida</taxon>
        <taxon>Zingiberales</taxon>
        <taxon>Cannaceae</taxon>
        <taxon>Canna</taxon>
    </lineage>
</organism>
<dbReference type="PANTHER" id="PTHR31973:SF187">
    <property type="entry name" value="MUTATOR TRANSPOSASE MUDRA PROTEIN"/>
    <property type="match status" value="1"/>
</dbReference>
<protein>
    <recommendedName>
        <fullName evidence="1">MULE transposase domain-containing protein</fullName>
    </recommendedName>
</protein>